<comment type="subcellular location">
    <subcellularLocation>
        <location evidence="1">Cell inner membrane</location>
        <topology evidence="1">Multi-pass membrane protein</topology>
    </subcellularLocation>
    <subcellularLocation>
        <location evidence="18">Cell membrane</location>
        <topology evidence="18">Multi-pass membrane protein</topology>
    </subcellularLocation>
</comment>
<dbReference type="PANTHER" id="PTHR30487:SF0">
    <property type="entry name" value="PREPILIN LEADER PEPTIDASE_N-METHYLTRANSFERASE-RELATED"/>
    <property type="match status" value="1"/>
</dbReference>
<evidence type="ECO:0000256" key="14">
    <source>
        <dbReference type="ARBA" id="ARBA00050401"/>
    </source>
</evidence>
<evidence type="ECO:0000256" key="4">
    <source>
        <dbReference type="ARBA" id="ARBA00022519"/>
    </source>
</evidence>
<keyword evidence="9 18" id="KW-0812">Transmembrane</keyword>
<keyword evidence="4" id="KW-0997">Cell inner membrane</keyword>
<evidence type="ECO:0000256" key="12">
    <source>
        <dbReference type="ARBA" id="ARBA00023136"/>
    </source>
</evidence>
<keyword evidence="11 19" id="KW-1133">Transmembrane helix</keyword>
<dbReference type="EC" id="3.4.23.43" evidence="15 18"/>
<comment type="caution">
    <text evidence="22">The sequence shown here is derived from an EMBL/GenBank/DDBJ whole genome shotgun (WGS) entry which is preliminary data.</text>
</comment>
<dbReference type="Proteomes" id="UP001302316">
    <property type="component" value="Unassembled WGS sequence"/>
</dbReference>
<evidence type="ECO:0000259" key="20">
    <source>
        <dbReference type="Pfam" id="PF01478"/>
    </source>
</evidence>
<keyword evidence="8" id="KW-0949">S-adenosyl-L-methionine</keyword>
<evidence type="ECO:0000259" key="21">
    <source>
        <dbReference type="Pfam" id="PF06750"/>
    </source>
</evidence>
<keyword evidence="10 18" id="KW-0378">Hydrolase</keyword>
<organism evidence="22 23">
    <name type="scientific">Natronospira elongata</name>
    <dbReference type="NCBI Taxonomy" id="3110268"/>
    <lineage>
        <taxon>Bacteria</taxon>
        <taxon>Pseudomonadati</taxon>
        <taxon>Pseudomonadota</taxon>
        <taxon>Gammaproteobacteria</taxon>
        <taxon>Natronospirales</taxon>
        <taxon>Natronospiraceae</taxon>
        <taxon>Natronospira</taxon>
    </lineage>
</organism>
<evidence type="ECO:0000256" key="9">
    <source>
        <dbReference type="ARBA" id="ARBA00022692"/>
    </source>
</evidence>
<gene>
    <name evidence="22" type="ORF">VCB98_03220</name>
</gene>
<dbReference type="EC" id="2.1.1.-" evidence="18"/>
<evidence type="ECO:0000256" key="19">
    <source>
        <dbReference type="SAM" id="Phobius"/>
    </source>
</evidence>
<evidence type="ECO:0000256" key="1">
    <source>
        <dbReference type="ARBA" id="ARBA00004429"/>
    </source>
</evidence>
<evidence type="ECO:0000256" key="15">
    <source>
        <dbReference type="ARBA" id="ARBA00067082"/>
    </source>
</evidence>
<feature type="transmembrane region" description="Helical" evidence="19">
    <location>
        <begin position="225"/>
        <end position="254"/>
    </location>
</feature>
<evidence type="ECO:0000256" key="2">
    <source>
        <dbReference type="ARBA" id="ARBA00005801"/>
    </source>
</evidence>
<evidence type="ECO:0000256" key="17">
    <source>
        <dbReference type="RuleBase" id="RU003793"/>
    </source>
</evidence>
<dbReference type="GO" id="GO:0005886">
    <property type="term" value="C:plasma membrane"/>
    <property type="evidence" value="ECO:0007669"/>
    <property type="project" value="UniProtKB-SubCell"/>
</dbReference>
<feature type="transmembrane region" description="Helical" evidence="19">
    <location>
        <begin position="187"/>
        <end position="205"/>
    </location>
</feature>
<accession>A0AAP6MKW4</accession>
<evidence type="ECO:0000256" key="3">
    <source>
        <dbReference type="ARBA" id="ARBA00022475"/>
    </source>
</evidence>
<dbReference type="InterPro" id="IPR010627">
    <property type="entry name" value="Prepilin_pept_A24_N"/>
</dbReference>
<dbReference type="FunFam" id="1.20.120.1220:FF:000001">
    <property type="entry name" value="Type 4 prepilin-like proteins leader peptide-processing enzyme"/>
    <property type="match status" value="1"/>
</dbReference>
<dbReference type="GO" id="GO:0006465">
    <property type="term" value="P:signal peptide processing"/>
    <property type="evidence" value="ECO:0007669"/>
    <property type="project" value="TreeGrafter"/>
</dbReference>
<keyword evidence="3" id="KW-1003">Cell membrane</keyword>
<feature type="domain" description="Prepilin peptidase A24 N-terminal" evidence="21">
    <location>
        <begin position="23"/>
        <end position="129"/>
    </location>
</feature>
<evidence type="ECO:0000256" key="18">
    <source>
        <dbReference type="RuleBase" id="RU003794"/>
    </source>
</evidence>
<evidence type="ECO:0000313" key="23">
    <source>
        <dbReference type="Proteomes" id="UP001302316"/>
    </source>
</evidence>
<keyword evidence="13 18" id="KW-0511">Multifunctional enzyme</keyword>
<keyword evidence="23" id="KW-1185">Reference proteome</keyword>
<feature type="transmembrane region" description="Helical" evidence="19">
    <location>
        <begin position="14"/>
        <end position="35"/>
    </location>
</feature>
<keyword evidence="6 18" id="KW-0645">Protease</keyword>
<comment type="similarity">
    <text evidence="2 17">Belongs to the peptidase A24 family.</text>
</comment>
<protein>
    <recommendedName>
        <fullName evidence="16 18">Prepilin leader peptidase/N-methyltransferase</fullName>
        <ecNumber evidence="18">2.1.1.-</ecNumber>
        <ecNumber evidence="15 18">3.4.23.43</ecNumber>
    </recommendedName>
</protein>
<feature type="transmembrane region" description="Helical" evidence="19">
    <location>
        <begin position="266"/>
        <end position="289"/>
    </location>
</feature>
<sequence length="294" mass="32082">MIEFLSAFRAEFTWVFWFGVVAFGLIVGSFINVVIHRLPIMMMQGWQRECAELLQCPDKAPTESDRYDLVKPRSACPGCGRMIKAWENIPVISFLLLRARCPGCGMRISLRYPLVEILVAVLTTGVILAFGLSLHSLAMLPLVWALVAMSFIDLEHQLLPDQLTLPLLWLGLVISLHPSAPLDPGQAVIGAAVGYLSLWSVYHLFRLLTGKEGMGYGDFKLMGLLGAWMGWTVIPLVVLLGSGLGVLAAIGMALAGRTVRDRPMPFGPYLAGAGLVALLWGDAIISGYLRFSGI</sequence>
<keyword evidence="5 18" id="KW-0489">Methyltransferase</keyword>
<dbReference type="Pfam" id="PF01478">
    <property type="entry name" value="Peptidase_A24"/>
    <property type="match status" value="1"/>
</dbReference>
<evidence type="ECO:0000256" key="11">
    <source>
        <dbReference type="ARBA" id="ARBA00022989"/>
    </source>
</evidence>
<dbReference type="AlphaFoldDB" id="A0AAP6MKW4"/>
<dbReference type="InterPro" id="IPR050882">
    <property type="entry name" value="Prepilin_peptidase/N-MTase"/>
</dbReference>
<dbReference type="InterPro" id="IPR014032">
    <property type="entry name" value="Peptidase_A24A_bac"/>
</dbReference>
<dbReference type="PRINTS" id="PR00864">
    <property type="entry name" value="PREPILNPTASE"/>
</dbReference>
<evidence type="ECO:0000256" key="16">
    <source>
        <dbReference type="ARBA" id="ARBA00071870"/>
    </source>
</evidence>
<keyword evidence="7 18" id="KW-0808">Transferase</keyword>
<feature type="domain" description="Prepilin type IV endopeptidase peptidase" evidence="20">
    <location>
        <begin position="142"/>
        <end position="249"/>
    </location>
</feature>
<evidence type="ECO:0000256" key="10">
    <source>
        <dbReference type="ARBA" id="ARBA00022801"/>
    </source>
</evidence>
<evidence type="ECO:0000256" key="6">
    <source>
        <dbReference type="ARBA" id="ARBA00022670"/>
    </source>
</evidence>
<evidence type="ECO:0000256" key="8">
    <source>
        <dbReference type="ARBA" id="ARBA00022691"/>
    </source>
</evidence>
<proteinExistence type="inferred from homology"/>
<dbReference type="GO" id="GO:0032259">
    <property type="term" value="P:methylation"/>
    <property type="evidence" value="ECO:0007669"/>
    <property type="project" value="UniProtKB-KW"/>
</dbReference>
<evidence type="ECO:0000313" key="22">
    <source>
        <dbReference type="EMBL" id="MEA5444825.1"/>
    </source>
</evidence>
<dbReference type="InterPro" id="IPR000045">
    <property type="entry name" value="Prepilin_IV_endopep_pep"/>
</dbReference>
<dbReference type="EMBL" id="JAYGII010000004">
    <property type="protein sequence ID" value="MEA5444825.1"/>
    <property type="molecule type" value="Genomic_DNA"/>
</dbReference>
<comment type="catalytic activity">
    <reaction evidence="14 18">
        <text>Typically cleaves a -Gly-|-Phe- bond to release an N-terminal, basic peptide of 5-8 residues from type IV prepilin, and then N-methylates the new N-terminal amino group, the methyl donor being S-adenosyl-L-methionine.</text>
        <dbReference type="EC" id="3.4.23.43"/>
    </reaction>
</comment>
<dbReference type="GO" id="GO:0008168">
    <property type="term" value="F:methyltransferase activity"/>
    <property type="evidence" value="ECO:0007669"/>
    <property type="project" value="UniProtKB-KW"/>
</dbReference>
<dbReference type="GO" id="GO:0004190">
    <property type="term" value="F:aspartic-type endopeptidase activity"/>
    <property type="evidence" value="ECO:0007669"/>
    <property type="project" value="UniProtKB-EC"/>
</dbReference>
<name>A0AAP6MKW4_9GAMM</name>
<dbReference type="RefSeq" id="WP_346050429.1">
    <property type="nucleotide sequence ID" value="NZ_JAYGII010000004.1"/>
</dbReference>
<dbReference type="PANTHER" id="PTHR30487">
    <property type="entry name" value="TYPE 4 PREPILIN-LIKE PROTEINS LEADER PEPTIDE-PROCESSING ENZYME"/>
    <property type="match status" value="1"/>
</dbReference>
<evidence type="ECO:0000256" key="7">
    <source>
        <dbReference type="ARBA" id="ARBA00022679"/>
    </source>
</evidence>
<dbReference type="Pfam" id="PF06750">
    <property type="entry name" value="A24_N_bact"/>
    <property type="match status" value="1"/>
</dbReference>
<evidence type="ECO:0000256" key="13">
    <source>
        <dbReference type="ARBA" id="ARBA00023268"/>
    </source>
</evidence>
<evidence type="ECO:0000256" key="5">
    <source>
        <dbReference type="ARBA" id="ARBA00022603"/>
    </source>
</evidence>
<keyword evidence="12 19" id="KW-0472">Membrane</keyword>
<reference evidence="22 23" key="1">
    <citation type="submission" date="2023-12" db="EMBL/GenBank/DDBJ databases">
        <title>Whole-genome sequencing of halo(alkali)philic microorganisms from hypersaline lakes.</title>
        <authorList>
            <person name="Sorokin D.Y."/>
            <person name="Merkel A.Y."/>
            <person name="Messina E."/>
            <person name="Yakimov M."/>
        </authorList>
    </citation>
    <scope>NUCLEOTIDE SEQUENCE [LARGE SCALE GENOMIC DNA]</scope>
    <source>
        <strain evidence="22 23">AB-CW1</strain>
    </source>
</reference>
<dbReference type="Gene3D" id="1.20.120.1220">
    <property type="match status" value="1"/>
</dbReference>
<comment type="function">
    <text evidence="18">Plays an essential role in type IV pili and type II pseudopili formation by proteolytically removing the leader sequence from substrate proteins and subsequently monomethylating the alpha-amino group of the newly exposed N-terminal phenylalanine.</text>
</comment>
<feature type="transmembrane region" description="Helical" evidence="19">
    <location>
        <begin position="117"/>
        <end position="143"/>
    </location>
</feature>